<dbReference type="CDD" id="cd04301">
    <property type="entry name" value="NAT_SF"/>
    <property type="match status" value="1"/>
</dbReference>
<name>A0ABP8FK30_9BACT</name>
<dbReference type="PROSITE" id="PS51186">
    <property type="entry name" value="GNAT"/>
    <property type="match status" value="1"/>
</dbReference>
<dbReference type="RefSeq" id="WP_345165283.1">
    <property type="nucleotide sequence ID" value="NZ_BAABGX010000002.1"/>
</dbReference>
<dbReference type="EMBL" id="BAABGX010000002">
    <property type="protein sequence ID" value="GAA4305534.1"/>
    <property type="molecule type" value="Genomic_DNA"/>
</dbReference>
<dbReference type="InterPro" id="IPR051531">
    <property type="entry name" value="N-acetyltransferase"/>
</dbReference>
<comment type="caution">
    <text evidence="5">The sequence shown here is derived from an EMBL/GenBank/DDBJ whole genome shotgun (WGS) entry which is preliminary data.</text>
</comment>
<proteinExistence type="inferred from homology"/>
<feature type="domain" description="N-acetyltransferase" evidence="4">
    <location>
        <begin position="9"/>
        <end position="174"/>
    </location>
</feature>
<evidence type="ECO:0000256" key="3">
    <source>
        <dbReference type="ARBA" id="ARBA00038502"/>
    </source>
</evidence>
<evidence type="ECO:0000313" key="6">
    <source>
        <dbReference type="Proteomes" id="UP001501844"/>
    </source>
</evidence>
<dbReference type="SUPFAM" id="SSF55729">
    <property type="entry name" value="Acyl-CoA N-acyltransferases (Nat)"/>
    <property type="match status" value="1"/>
</dbReference>
<evidence type="ECO:0000313" key="5">
    <source>
        <dbReference type="EMBL" id="GAA4305534.1"/>
    </source>
</evidence>
<keyword evidence="1" id="KW-0808">Transferase</keyword>
<dbReference type="InterPro" id="IPR016181">
    <property type="entry name" value="Acyl_CoA_acyltransferase"/>
</dbReference>
<dbReference type="Pfam" id="PF13302">
    <property type="entry name" value="Acetyltransf_3"/>
    <property type="match status" value="1"/>
</dbReference>
<accession>A0ABP8FK30</accession>
<gene>
    <name evidence="5" type="ORF">GCM10023183_19830</name>
</gene>
<dbReference type="PANTHER" id="PTHR43792">
    <property type="entry name" value="GNAT FAMILY, PUTATIVE (AFU_ORTHOLOGUE AFUA_3G00765)-RELATED-RELATED"/>
    <property type="match status" value="1"/>
</dbReference>
<comment type="similarity">
    <text evidence="3">Belongs to the acetyltransferase family. RimJ subfamily.</text>
</comment>
<keyword evidence="2" id="KW-0012">Acyltransferase</keyword>
<evidence type="ECO:0000256" key="1">
    <source>
        <dbReference type="ARBA" id="ARBA00022679"/>
    </source>
</evidence>
<dbReference type="InterPro" id="IPR000182">
    <property type="entry name" value="GNAT_dom"/>
</dbReference>
<dbReference type="Proteomes" id="UP001501844">
    <property type="component" value="Unassembled WGS sequence"/>
</dbReference>
<sequence length="174" mass="19950">MPLLQNDRIFLRAPEPSDLDFLYLFENDTRLWPVSLSVAPFSRDMLRQYLDNALSDIYATRQLRFMVCLKETETVIGTIDLFDFEPLHQRAGVGIALVADHRGNGFGKEALDLLVAYGRSVLQLHQLYCSVTVSNLGSRRMFEQAGFTQIGVKRDWLKTSKGWQDVAEYQMVLK</sequence>
<protein>
    <submittedName>
        <fullName evidence="5">GNAT family N-acetyltransferase</fullName>
    </submittedName>
</protein>
<dbReference type="PANTHER" id="PTHR43792:SF8">
    <property type="entry name" value="[RIBOSOMAL PROTEIN US5]-ALANINE N-ACETYLTRANSFERASE"/>
    <property type="match status" value="1"/>
</dbReference>
<organism evidence="5 6">
    <name type="scientific">Nibribacter koreensis</name>
    <dbReference type="NCBI Taxonomy" id="1084519"/>
    <lineage>
        <taxon>Bacteria</taxon>
        <taxon>Pseudomonadati</taxon>
        <taxon>Bacteroidota</taxon>
        <taxon>Cytophagia</taxon>
        <taxon>Cytophagales</taxon>
        <taxon>Hymenobacteraceae</taxon>
        <taxon>Nibribacter</taxon>
    </lineage>
</organism>
<keyword evidence="6" id="KW-1185">Reference proteome</keyword>
<evidence type="ECO:0000256" key="2">
    <source>
        <dbReference type="ARBA" id="ARBA00023315"/>
    </source>
</evidence>
<reference evidence="6" key="1">
    <citation type="journal article" date="2019" name="Int. J. Syst. Evol. Microbiol.">
        <title>The Global Catalogue of Microorganisms (GCM) 10K type strain sequencing project: providing services to taxonomists for standard genome sequencing and annotation.</title>
        <authorList>
            <consortium name="The Broad Institute Genomics Platform"/>
            <consortium name="The Broad Institute Genome Sequencing Center for Infectious Disease"/>
            <person name="Wu L."/>
            <person name="Ma J."/>
        </authorList>
    </citation>
    <scope>NUCLEOTIDE SEQUENCE [LARGE SCALE GENOMIC DNA]</scope>
    <source>
        <strain evidence="6">JCM 17917</strain>
    </source>
</reference>
<evidence type="ECO:0000259" key="4">
    <source>
        <dbReference type="PROSITE" id="PS51186"/>
    </source>
</evidence>
<dbReference type="Gene3D" id="3.40.630.30">
    <property type="match status" value="1"/>
</dbReference>